<dbReference type="PANTHER" id="PTHR23389:SF6">
    <property type="entry name" value="REPLICATION FACTOR C SUBUNIT 1"/>
    <property type="match status" value="1"/>
</dbReference>
<organism evidence="16 17">
    <name type="scientific">Ceratobasidium theobromae</name>
    <dbReference type="NCBI Taxonomy" id="1582974"/>
    <lineage>
        <taxon>Eukaryota</taxon>
        <taxon>Fungi</taxon>
        <taxon>Dikarya</taxon>
        <taxon>Basidiomycota</taxon>
        <taxon>Agaricomycotina</taxon>
        <taxon>Agaricomycetes</taxon>
        <taxon>Cantharellales</taxon>
        <taxon>Ceratobasidiaceae</taxon>
        <taxon>Ceratobasidium</taxon>
    </lineage>
</organism>
<dbReference type="InterPro" id="IPR023296">
    <property type="entry name" value="Glyco_hydro_beta-prop_sf"/>
</dbReference>
<dbReference type="Pfam" id="PF00004">
    <property type="entry name" value="AAA"/>
    <property type="match status" value="1"/>
</dbReference>
<feature type="domain" description="BRCT" evidence="15">
    <location>
        <begin position="856"/>
        <end position="937"/>
    </location>
</feature>
<dbReference type="CDD" id="cd17752">
    <property type="entry name" value="BRCT_RFC1"/>
    <property type="match status" value="1"/>
</dbReference>
<keyword evidence="7" id="KW-0547">Nucleotide-binding</keyword>
<dbReference type="InterPro" id="IPR008921">
    <property type="entry name" value="DNA_pol3_clamp-load_cplx_C"/>
</dbReference>
<dbReference type="Gene3D" id="2.115.10.20">
    <property type="entry name" value="Glycosyl hydrolase domain, family 43"/>
    <property type="match status" value="1"/>
</dbReference>
<keyword evidence="6" id="KW-0235">DNA replication</keyword>
<dbReference type="GO" id="GO:0005634">
    <property type="term" value="C:nucleus"/>
    <property type="evidence" value="ECO:0007669"/>
    <property type="project" value="UniProtKB-SubCell"/>
</dbReference>
<accession>A0A5N5QV03</accession>
<feature type="site" description="Important for catalytic activity, responsible for pKa modulation of the active site Glu and correct orientation of both the proton donor and substrate" evidence="13">
    <location>
        <position position="71"/>
    </location>
</feature>
<evidence type="ECO:0000313" key="17">
    <source>
        <dbReference type="Proteomes" id="UP000383932"/>
    </source>
</evidence>
<evidence type="ECO:0000256" key="3">
    <source>
        <dbReference type="ARBA" id="ARBA00009865"/>
    </source>
</evidence>
<evidence type="ECO:0000256" key="10">
    <source>
        <dbReference type="ARBA" id="ARBA00023125"/>
    </source>
</evidence>
<keyword evidence="11" id="KW-0539">Nucleus</keyword>
<evidence type="ECO:0000259" key="15">
    <source>
        <dbReference type="PROSITE" id="PS50172"/>
    </source>
</evidence>
<dbReference type="GO" id="GO:0016887">
    <property type="term" value="F:ATP hydrolysis activity"/>
    <property type="evidence" value="ECO:0007669"/>
    <property type="project" value="InterPro"/>
</dbReference>
<dbReference type="GO" id="GO:0005663">
    <property type="term" value="C:DNA replication factor C complex"/>
    <property type="evidence" value="ECO:0007669"/>
    <property type="project" value="InterPro"/>
</dbReference>
<dbReference type="OrthoDB" id="446168at2759"/>
<dbReference type="GO" id="GO:0003677">
    <property type="term" value="F:DNA binding"/>
    <property type="evidence" value="ECO:0007669"/>
    <property type="project" value="UniProtKB-KW"/>
</dbReference>
<dbReference type="Pfam" id="PF00533">
    <property type="entry name" value="BRCT"/>
    <property type="match status" value="2"/>
</dbReference>
<dbReference type="InterPro" id="IPR013725">
    <property type="entry name" value="DNA_replication_fac_RFC1_C"/>
</dbReference>
<dbReference type="InterPro" id="IPR001357">
    <property type="entry name" value="BRCT_dom"/>
</dbReference>
<name>A0A5N5QV03_9AGAM</name>
<dbReference type="SUPFAM" id="SSF52540">
    <property type="entry name" value="P-loop containing nucleoside triphosphate hydrolases"/>
    <property type="match status" value="1"/>
</dbReference>
<comment type="similarity">
    <text evidence="3">Belongs to the glycosyl hydrolase 43 family.</text>
</comment>
<dbReference type="Pfam" id="PF25361">
    <property type="entry name" value="AAA_lid_RFC1"/>
    <property type="match status" value="1"/>
</dbReference>
<evidence type="ECO:0000256" key="8">
    <source>
        <dbReference type="ARBA" id="ARBA00022801"/>
    </source>
</evidence>
<evidence type="ECO:0000256" key="7">
    <source>
        <dbReference type="ARBA" id="ARBA00022741"/>
    </source>
</evidence>
<keyword evidence="12" id="KW-0326">Glycosidase</keyword>
<dbReference type="SUPFAM" id="SSF52113">
    <property type="entry name" value="BRCT domain"/>
    <property type="match status" value="2"/>
</dbReference>
<dbReference type="Gene3D" id="2.60.120.200">
    <property type="match status" value="1"/>
</dbReference>
<evidence type="ECO:0000256" key="2">
    <source>
        <dbReference type="ARBA" id="ARBA00006116"/>
    </source>
</evidence>
<gene>
    <name evidence="16" type="ORF">CTheo_1245</name>
</gene>
<sequence>MMRGTAPSGGLFAPTLRYNKGYYYLITTWFDVISPPDNVTRTPRSMYVRTKNIFDETQWSDPVYVDQWGFDPDLFFDDNGKIYLSTTFGANDFGHPDSGYFSIFTTEIDIKTGDSLTESRFSHQSPLPMNTPRLAEGSHIYKINGTYYLMTAEAGTEVQHRAMSYRSKVGPYGPWEESPYNPIVFNGHNLSQPILSTGHADMVQTPSGDWWAVFLGTRPQNPTNSSGRPQLGRETFLAPISWTKDGWYTVNGGKDITFNLPGLYNLETPRIWKDSFKGKRAHYYVYRLSLHMCMYPDTNLKGGFADKNYYTVRTPYKSFHTFPGGGGLSIRGNVYSLNDRETPATFFRKQTEISTVFSSKLKFSPTSTRHEAGLTIYLSIHYHNEIGITINPGSNKTAIFATTRSGELATASTTYIDLPDGTNEAQLFIKAEAEKYSFGYAVGTSSPSYIANVESKWLQAYLNGWQNFVGSHFGVYASSNGLPMLQSAVNGDMLAIVARWPTLKDSCVARDFLVWCLGQGDRLSQQTTSSVVVGRPAIPQSNRTGVSKVELVLEIGNMASKDASRSASQNSHLKPTKKKLQILISDDEEDECRSNQPTKPVSKPAPLNTSESRSPSPLRDKPSGKRKSKVLMSSDEEDTVRTAFKKAAVSTALESASNTAPSNAPAKPLAGIAVVFTGDFEWEREHLIDATKKNGGEVLKQPGSTTSFIVVGKNVSESKLRAIEKLKLKTKSEKEFLDLIKPTQVVEKPTPVVKPPPKKASTSYNRKSSPVEEDLESPTAKPGSSKSASTKKSVPARKRASSPADSGDGTPSKPVGKKGGWNRPTGDTKFDAAMAAAKAAKASGPSALGSKEVPNGHPNALAGLTFVFTGELSSFSREEAQDLAKRFGGRVTGQASGKTSYMVVGEGAGPGKMKKATSLGVKTLDEDGFLKLIATREGKLDAKAQEKQKAEEEKIKQAARDLERREREAEKEARVKAKAQASGDVTRSIPPPPTAQLWTTKYAPQNMKEICGNKAIIDKLQLWLHEWQASAKSGFKKPGKNGMNTSRAVLLAGPPGIGKTTSAHLVAKAEGYTPIELNASDARSKKLIENSANINNTSLDGWMAGGGATNVAGVEITDRTVLIMDEVDGMSAGDRGGVSALIALIKKTRVPIICIANDDKSPKLKSLLHSAFRLSFRKPEPQAVRSRILTIAFKEKMKIPANVIDQLIAGTQSDIRQVLNMLSTWKLSHDSMDFDEGKELVRANEKYSIKSPFEVTNQILGPYTFSATSRHTLNDKIEMYFHDHAFVPLFIQENYLKTQPARVSKLSGKDAALEQLKLMDRAASSISDGDLVDTMIHGTQQHWSLMPLHAVMSTVRPSSFQYGTGLGYGGPLAMSFPQWLGQNSKQGKLQRQLGDIQIRMRLKVSGNKSEIRQSYIPALLPRLVRPLIDEGSNGVSDVIETMDAYYLSKDEWDAMLELGIGPNKGEDLSSKISSATKSAFTRKYNSTDHPIAFHKPQEFGRPSTKIAAEAAPDHEDVLDVDDEPEEEEEKQPKGKAKGSEIERDKLIKESKPKAAAKGRKSTAKN</sequence>
<comment type="similarity">
    <text evidence="2">Belongs to the activator 1 large subunit family.</text>
</comment>
<keyword evidence="17" id="KW-1185">Reference proteome</keyword>
<keyword evidence="9" id="KW-0067">ATP-binding</keyword>
<feature type="compositionally biased region" description="Basic and acidic residues" evidence="14">
    <location>
        <begin position="1537"/>
        <end position="1552"/>
    </location>
</feature>
<evidence type="ECO:0000256" key="14">
    <source>
        <dbReference type="SAM" id="MobiDB-lite"/>
    </source>
</evidence>
<feature type="compositionally biased region" description="Basic and acidic residues" evidence="14">
    <location>
        <begin position="959"/>
        <end position="975"/>
    </location>
</feature>
<feature type="region of interest" description="Disordered" evidence="14">
    <location>
        <begin position="1505"/>
        <end position="1565"/>
    </location>
</feature>
<protein>
    <recommendedName>
        <fullName evidence="4">Replication factor C subunit 1</fullName>
    </recommendedName>
</protein>
<dbReference type="Pfam" id="PF17851">
    <property type="entry name" value="GH43_C2"/>
    <property type="match status" value="1"/>
</dbReference>
<dbReference type="Pfam" id="PF04616">
    <property type="entry name" value="Glyco_hydro_43"/>
    <property type="match status" value="1"/>
</dbReference>
<dbReference type="InterPro" id="IPR036420">
    <property type="entry name" value="BRCT_dom_sf"/>
</dbReference>
<dbReference type="CDD" id="cd18140">
    <property type="entry name" value="HLD_clamp_RFC"/>
    <property type="match status" value="1"/>
</dbReference>
<dbReference type="GO" id="GO:0003689">
    <property type="term" value="F:DNA clamp loader activity"/>
    <property type="evidence" value="ECO:0007669"/>
    <property type="project" value="InterPro"/>
</dbReference>
<dbReference type="GO" id="GO:0005524">
    <property type="term" value="F:ATP binding"/>
    <property type="evidence" value="ECO:0007669"/>
    <property type="project" value="UniProtKB-KW"/>
</dbReference>
<dbReference type="FunFam" id="1.10.8.60:FF:000021">
    <property type="entry name" value="Replication factor C subunit 1"/>
    <property type="match status" value="1"/>
</dbReference>
<dbReference type="GO" id="GO:0006271">
    <property type="term" value="P:DNA strand elongation involved in DNA replication"/>
    <property type="evidence" value="ECO:0007669"/>
    <property type="project" value="UniProtKB-ARBA"/>
</dbReference>
<evidence type="ECO:0000256" key="1">
    <source>
        <dbReference type="ARBA" id="ARBA00004123"/>
    </source>
</evidence>
<keyword evidence="5" id="KW-0597">Phosphoprotein</keyword>
<dbReference type="EMBL" id="SSOP01000010">
    <property type="protein sequence ID" value="KAB5595373.1"/>
    <property type="molecule type" value="Genomic_DNA"/>
</dbReference>
<dbReference type="CDD" id="cd00009">
    <property type="entry name" value="AAA"/>
    <property type="match status" value="1"/>
</dbReference>
<dbReference type="Gene3D" id="1.10.8.60">
    <property type="match status" value="1"/>
</dbReference>
<keyword evidence="10" id="KW-0238">DNA-binding</keyword>
<dbReference type="SMART" id="SM00382">
    <property type="entry name" value="AAA"/>
    <property type="match status" value="1"/>
</dbReference>
<dbReference type="InterPro" id="IPR041542">
    <property type="entry name" value="GH43_C2"/>
</dbReference>
<dbReference type="Gene3D" id="3.40.50.300">
    <property type="entry name" value="P-loop containing nucleotide triphosphate hydrolases"/>
    <property type="match status" value="1"/>
</dbReference>
<evidence type="ECO:0000256" key="4">
    <source>
        <dbReference type="ARBA" id="ARBA00020401"/>
    </source>
</evidence>
<evidence type="ECO:0000256" key="5">
    <source>
        <dbReference type="ARBA" id="ARBA00022553"/>
    </source>
</evidence>
<dbReference type="Gene3D" id="3.40.50.10190">
    <property type="entry name" value="BRCT domain"/>
    <property type="match status" value="2"/>
</dbReference>
<evidence type="ECO:0000256" key="13">
    <source>
        <dbReference type="PIRSR" id="PIRSR606710-2"/>
    </source>
</evidence>
<feature type="domain" description="BRCT" evidence="15">
    <location>
        <begin position="664"/>
        <end position="747"/>
    </location>
</feature>
<dbReference type="SMART" id="SM00292">
    <property type="entry name" value="BRCT"/>
    <property type="match status" value="2"/>
</dbReference>
<dbReference type="InterPro" id="IPR003959">
    <property type="entry name" value="ATPase_AAA_core"/>
</dbReference>
<dbReference type="InterPro" id="IPR027417">
    <property type="entry name" value="P-loop_NTPase"/>
</dbReference>
<feature type="region of interest" description="Disordered" evidence="14">
    <location>
        <begin position="748"/>
        <end position="828"/>
    </location>
</feature>
<dbReference type="PANTHER" id="PTHR23389">
    <property type="entry name" value="CHROMOSOME TRANSMISSION FIDELITY FACTOR 18"/>
    <property type="match status" value="1"/>
</dbReference>
<dbReference type="SUPFAM" id="SSF49899">
    <property type="entry name" value="Concanavalin A-like lectins/glucanases"/>
    <property type="match status" value="1"/>
</dbReference>
<dbReference type="PROSITE" id="PS50172">
    <property type="entry name" value="BRCT"/>
    <property type="match status" value="2"/>
</dbReference>
<dbReference type="InterPro" id="IPR006710">
    <property type="entry name" value="Glyco_hydro_43"/>
</dbReference>
<evidence type="ECO:0000256" key="11">
    <source>
        <dbReference type="ARBA" id="ARBA00023242"/>
    </source>
</evidence>
<feature type="compositionally biased region" description="Basic residues" evidence="14">
    <location>
        <begin position="1554"/>
        <end position="1565"/>
    </location>
</feature>
<dbReference type="SUPFAM" id="SSF75005">
    <property type="entry name" value="Arabinanase/levansucrase/invertase"/>
    <property type="match status" value="1"/>
</dbReference>
<dbReference type="FunFam" id="3.40.50.10190:FF:000001">
    <property type="entry name" value="Replication factor C subunit 1"/>
    <property type="match status" value="1"/>
</dbReference>
<evidence type="ECO:0000256" key="6">
    <source>
        <dbReference type="ARBA" id="ARBA00022705"/>
    </source>
</evidence>
<evidence type="ECO:0000256" key="12">
    <source>
        <dbReference type="ARBA" id="ARBA00023295"/>
    </source>
</evidence>
<keyword evidence="8" id="KW-0378">Hydrolase</keyword>
<dbReference type="FunFam" id="3.40.50.300:FF:000395">
    <property type="entry name" value="Replication factor C subunit 1"/>
    <property type="match status" value="1"/>
</dbReference>
<dbReference type="SUPFAM" id="SSF48019">
    <property type="entry name" value="post-AAA+ oligomerization domain-like"/>
    <property type="match status" value="1"/>
</dbReference>
<evidence type="ECO:0000256" key="9">
    <source>
        <dbReference type="ARBA" id="ARBA00022840"/>
    </source>
</evidence>
<dbReference type="Proteomes" id="UP000383932">
    <property type="component" value="Unassembled WGS sequence"/>
</dbReference>
<proteinExistence type="inferred from homology"/>
<evidence type="ECO:0000313" key="16">
    <source>
        <dbReference type="EMBL" id="KAB5595373.1"/>
    </source>
</evidence>
<dbReference type="Gene3D" id="1.20.272.10">
    <property type="match status" value="1"/>
</dbReference>
<feature type="region of interest" description="Disordered" evidence="14">
    <location>
        <begin position="587"/>
        <end position="637"/>
    </location>
</feature>
<feature type="compositionally biased region" description="Polar residues" evidence="14">
    <location>
        <begin position="782"/>
        <end position="792"/>
    </location>
</feature>
<comment type="subcellular location">
    <subcellularLocation>
        <location evidence="1">Nucleus</location>
    </subcellularLocation>
</comment>
<comment type="caution">
    <text evidence="16">The sequence shown here is derived from an EMBL/GenBank/DDBJ whole genome shotgun (WGS) entry which is preliminary data.</text>
</comment>
<dbReference type="GO" id="GO:0005975">
    <property type="term" value="P:carbohydrate metabolic process"/>
    <property type="evidence" value="ECO:0007669"/>
    <property type="project" value="InterPro"/>
</dbReference>
<dbReference type="GO" id="GO:0004553">
    <property type="term" value="F:hydrolase activity, hydrolyzing O-glycosyl compounds"/>
    <property type="evidence" value="ECO:0007669"/>
    <property type="project" value="InterPro"/>
</dbReference>
<dbReference type="InterPro" id="IPR013320">
    <property type="entry name" value="ConA-like_dom_sf"/>
</dbReference>
<dbReference type="FunFam" id="1.20.272.10:FF:000005">
    <property type="entry name" value="Replication factor C subunit 1"/>
    <property type="match status" value="1"/>
</dbReference>
<reference evidence="16 17" key="1">
    <citation type="journal article" date="2019" name="Fungal Biol. Biotechnol.">
        <title>Draft genome sequence of fastidious pathogen Ceratobasidium theobromae, which causes vascular-streak dieback in Theobroma cacao.</title>
        <authorList>
            <person name="Ali S.S."/>
            <person name="Asman A."/>
            <person name="Shao J."/>
            <person name="Firmansyah A.P."/>
            <person name="Susilo A.W."/>
            <person name="Rosmana A."/>
            <person name="McMahon P."/>
            <person name="Junaid M."/>
            <person name="Guest D."/>
            <person name="Kheng T.Y."/>
            <person name="Meinhardt L.W."/>
            <person name="Bailey B.A."/>
        </authorList>
    </citation>
    <scope>NUCLEOTIDE SEQUENCE [LARGE SCALE GENOMIC DNA]</scope>
    <source>
        <strain evidence="16 17">CT2</strain>
    </source>
</reference>
<dbReference type="Pfam" id="PF08519">
    <property type="entry name" value="RFC1"/>
    <property type="match status" value="1"/>
</dbReference>
<dbReference type="CDD" id="cd18617">
    <property type="entry name" value="GH43_XynB-like"/>
    <property type="match status" value="1"/>
</dbReference>
<dbReference type="InterPro" id="IPR047854">
    <property type="entry name" value="RFC_lid"/>
</dbReference>
<feature type="region of interest" description="Disordered" evidence="14">
    <location>
        <begin position="959"/>
        <end position="995"/>
    </location>
</feature>
<dbReference type="InterPro" id="IPR003593">
    <property type="entry name" value="AAA+_ATPase"/>
</dbReference>
<feature type="compositionally biased region" description="Acidic residues" evidence="14">
    <location>
        <begin position="1518"/>
        <end position="1529"/>
    </location>
</feature>